<feature type="compositionally biased region" description="Gly residues" evidence="1">
    <location>
        <begin position="191"/>
        <end position="217"/>
    </location>
</feature>
<proteinExistence type="predicted"/>
<evidence type="ECO:0000313" key="3">
    <source>
        <dbReference type="Proteomes" id="UP001158050"/>
    </source>
</evidence>
<dbReference type="PROSITE" id="PS51257">
    <property type="entry name" value="PROKAR_LIPOPROTEIN"/>
    <property type="match status" value="1"/>
</dbReference>
<dbReference type="Proteomes" id="UP001158050">
    <property type="component" value="Unassembled WGS sequence"/>
</dbReference>
<accession>A0ABY1R2S6</accession>
<evidence type="ECO:0000313" key="2">
    <source>
        <dbReference type="EMBL" id="SMP93677.1"/>
    </source>
</evidence>
<reference evidence="2 3" key="1">
    <citation type="submission" date="2017-05" db="EMBL/GenBank/DDBJ databases">
        <authorList>
            <person name="Varghese N."/>
            <person name="Submissions S."/>
        </authorList>
    </citation>
    <scope>NUCLEOTIDE SEQUENCE [LARGE SCALE GENOMIC DNA]</scope>
    <source>
        <strain evidence="2 3">DSM 18015</strain>
    </source>
</reference>
<sequence>MRKTYVLWFAILAILMIGCRNDNFNANETHNNQQALKFRLVSRDEIPGIMSSLQAKTNNFKVPLGSSYSAQGKVETAFGDVVTSYIIESITENGEVYYTFPILSSSVTDTTAETYNLEVKADNAEMTTGKVVVYEPTAEWLANGNNDYLSYSGKVYTYSLEGVLENTVSYLNGKGNCNPEPCPDCPTQPQGPGGGGGTGGGGGGNPGGGNGPTGTGGPVSYPNTGGGGSGSSGCGGWVFSHYIRDNWGNPIGAIYVNGCGQTMLVQYRLPGDNETTETVTFTANRMSASTCGQNDGGVVITTQNDPCTKTKSQLGTASVKEVIQNLKTHISSGAGGEKGYGIKKNGTVSPTTENSDHSVNFGDPSLLNAGYHNHTGTKVDIFSSTDIATLIEIARYNGSSNPTNAFMGLIAPNGIHYIIRFNGLQTDLPPFNSFSDVQKEIWNIEQVVLMSVLLKKNEFSQTINGKKVLNSKGLEQILFDTLIKMGLQDKIVLQQIDDNTKISMVIQNPDKSTTPISCP</sequence>
<feature type="region of interest" description="Disordered" evidence="1">
    <location>
        <begin position="183"/>
        <end position="227"/>
    </location>
</feature>
<comment type="caution">
    <text evidence="2">The sequence shown here is derived from an EMBL/GenBank/DDBJ whole genome shotgun (WGS) entry which is preliminary data.</text>
</comment>
<name>A0ABY1R2S6_9FLAO</name>
<evidence type="ECO:0000256" key="1">
    <source>
        <dbReference type="SAM" id="MobiDB-lite"/>
    </source>
</evidence>
<protein>
    <submittedName>
        <fullName evidence="2">Uncharacterized protein</fullName>
    </submittedName>
</protein>
<keyword evidence="3" id="KW-1185">Reference proteome</keyword>
<gene>
    <name evidence="2" type="ORF">SAMN05421679_10541</name>
</gene>
<organism evidence="2 3">
    <name type="scientific">Epilithonimonas pallida</name>
    <dbReference type="NCBI Taxonomy" id="373671"/>
    <lineage>
        <taxon>Bacteria</taxon>
        <taxon>Pseudomonadati</taxon>
        <taxon>Bacteroidota</taxon>
        <taxon>Flavobacteriia</taxon>
        <taxon>Flavobacteriales</taxon>
        <taxon>Weeksellaceae</taxon>
        <taxon>Chryseobacterium group</taxon>
        <taxon>Epilithonimonas</taxon>
    </lineage>
</organism>
<dbReference type="EMBL" id="FXUO01000005">
    <property type="protein sequence ID" value="SMP93677.1"/>
    <property type="molecule type" value="Genomic_DNA"/>
</dbReference>
<dbReference type="RefSeq" id="WP_283416908.1">
    <property type="nucleotide sequence ID" value="NZ_FXUO01000005.1"/>
</dbReference>